<sequence>MTRAALITGISGGIGAALGQAFRAAGYRVIGTGRQRAGDDICDAFVEADLNAMAEDDAALARFAATVRDALEGAQLYALVNNAAAQILAPVEGLSMDAWRRTMNVNLTAPFRLVQTFLPELEAARGCVINIGSVHAQATKPEFAAYATSKAALHGLTRALAVDLGARVRVTCLAPAAISTPMLMAGFEGREAAFQELEACHPLNRIGAPEEAAQAAVFLASPGAAFATGTTFYLDGGVLSRLHDPV</sequence>
<comment type="caution">
    <text evidence="3">The sequence shown here is derived from an EMBL/GenBank/DDBJ whole genome shotgun (WGS) entry which is preliminary data.</text>
</comment>
<protein>
    <submittedName>
        <fullName evidence="3">SDR family oxidoreductase</fullName>
    </submittedName>
</protein>
<dbReference type="PROSITE" id="PS00061">
    <property type="entry name" value="ADH_SHORT"/>
    <property type="match status" value="1"/>
</dbReference>
<dbReference type="InterPro" id="IPR020904">
    <property type="entry name" value="Sc_DH/Rdtase_CS"/>
</dbReference>
<dbReference type="SUPFAM" id="SSF51735">
    <property type="entry name" value="NAD(P)-binding Rossmann-fold domains"/>
    <property type="match status" value="1"/>
</dbReference>
<dbReference type="FunFam" id="3.40.50.720:FF:000084">
    <property type="entry name" value="Short-chain dehydrogenase reductase"/>
    <property type="match status" value="1"/>
</dbReference>
<dbReference type="PANTHER" id="PTHR43639:SF1">
    <property type="entry name" value="SHORT-CHAIN DEHYDROGENASE_REDUCTASE FAMILY PROTEIN"/>
    <property type="match status" value="1"/>
</dbReference>
<organism evidence="3 4">
    <name type="scientific">Alkalicaulis satelles</name>
    <dbReference type="NCBI Taxonomy" id="2609175"/>
    <lineage>
        <taxon>Bacteria</taxon>
        <taxon>Pseudomonadati</taxon>
        <taxon>Pseudomonadota</taxon>
        <taxon>Alphaproteobacteria</taxon>
        <taxon>Maricaulales</taxon>
        <taxon>Maricaulaceae</taxon>
        <taxon>Alkalicaulis</taxon>
    </lineage>
</organism>
<dbReference type="Pfam" id="PF13561">
    <property type="entry name" value="adh_short_C2"/>
    <property type="match status" value="1"/>
</dbReference>
<keyword evidence="2" id="KW-0560">Oxidoreductase</keyword>
<dbReference type="InterPro" id="IPR036291">
    <property type="entry name" value="NAD(P)-bd_dom_sf"/>
</dbReference>
<evidence type="ECO:0000256" key="2">
    <source>
        <dbReference type="ARBA" id="ARBA00023002"/>
    </source>
</evidence>
<dbReference type="PRINTS" id="PR00080">
    <property type="entry name" value="SDRFAMILY"/>
</dbReference>
<dbReference type="AlphaFoldDB" id="A0A5M6ZF66"/>
<comment type="similarity">
    <text evidence="1">Belongs to the short-chain dehydrogenases/reductases (SDR) family.</text>
</comment>
<name>A0A5M6ZF66_9PROT</name>
<dbReference type="RefSeq" id="WP_150022651.1">
    <property type="nucleotide sequence ID" value="NZ_VWOJ01000002.1"/>
</dbReference>
<keyword evidence="4" id="KW-1185">Reference proteome</keyword>
<dbReference type="Proteomes" id="UP000325122">
    <property type="component" value="Unassembled WGS sequence"/>
</dbReference>
<evidence type="ECO:0000313" key="4">
    <source>
        <dbReference type="Proteomes" id="UP000325122"/>
    </source>
</evidence>
<reference evidence="3 4" key="1">
    <citation type="submission" date="2019-09" db="EMBL/GenBank/DDBJ databases">
        <authorList>
            <person name="Kevbrin V."/>
            <person name="Grouzdev D.S."/>
        </authorList>
    </citation>
    <scope>NUCLEOTIDE SEQUENCE [LARGE SCALE GENOMIC DNA]</scope>
    <source>
        <strain evidence="3 4">G-192</strain>
    </source>
</reference>
<accession>A0A5M6ZF66</accession>
<dbReference type="InterPro" id="IPR002347">
    <property type="entry name" value="SDR_fam"/>
</dbReference>
<dbReference type="EMBL" id="VWOJ01000002">
    <property type="protein sequence ID" value="KAA5803383.1"/>
    <property type="molecule type" value="Genomic_DNA"/>
</dbReference>
<evidence type="ECO:0000313" key="3">
    <source>
        <dbReference type="EMBL" id="KAA5803383.1"/>
    </source>
</evidence>
<evidence type="ECO:0000256" key="1">
    <source>
        <dbReference type="ARBA" id="ARBA00006484"/>
    </source>
</evidence>
<dbReference type="CDD" id="cd05233">
    <property type="entry name" value="SDR_c"/>
    <property type="match status" value="1"/>
</dbReference>
<proteinExistence type="inferred from homology"/>
<dbReference type="PANTHER" id="PTHR43639">
    <property type="entry name" value="OXIDOREDUCTASE, SHORT-CHAIN DEHYDROGENASE/REDUCTASE FAMILY (AFU_ORTHOLOGUE AFUA_5G02870)"/>
    <property type="match status" value="1"/>
</dbReference>
<dbReference type="Gene3D" id="3.40.50.720">
    <property type="entry name" value="NAD(P)-binding Rossmann-like Domain"/>
    <property type="match status" value="1"/>
</dbReference>
<dbReference type="PRINTS" id="PR00081">
    <property type="entry name" value="GDHRDH"/>
</dbReference>
<gene>
    <name evidence="3" type="ORF">F1654_06125</name>
</gene>
<dbReference type="GO" id="GO:0016491">
    <property type="term" value="F:oxidoreductase activity"/>
    <property type="evidence" value="ECO:0007669"/>
    <property type="project" value="UniProtKB-KW"/>
</dbReference>